<dbReference type="SUPFAM" id="SSF46458">
    <property type="entry name" value="Globin-like"/>
    <property type="match status" value="1"/>
</dbReference>
<organism evidence="1 2">
    <name type="scientific">Steinernema carpocapsae</name>
    <name type="common">Entomopathogenic nematode</name>
    <dbReference type="NCBI Taxonomy" id="34508"/>
    <lineage>
        <taxon>Eukaryota</taxon>
        <taxon>Metazoa</taxon>
        <taxon>Ecdysozoa</taxon>
        <taxon>Nematoda</taxon>
        <taxon>Chromadorea</taxon>
        <taxon>Rhabditida</taxon>
        <taxon>Tylenchina</taxon>
        <taxon>Panagrolaimomorpha</taxon>
        <taxon>Strongyloidoidea</taxon>
        <taxon>Steinernematidae</taxon>
        <taxon>Steinernema</taxon>
    </lineage>
</organism>
<evidence type="ECO:0000313" key="2">
    <source>
        <dbReference type="Proteomes" id="UP000298663"/>
    </source>
</evidence>
<name>A0A4U5NYP1_STECR</name>
<dbReference type="InterPro" id="IPR009050">
    <property type="entry name" value="Globin-like_sf"/>
</dbReference>
<keyword evidence="2" id="KW-1185">Reference proteome</keyword>
<protein>
    <recommendedName>
        <fullName evidence="3">Globin family profile domain-containing protein</fullName>
    </recommendedName>
</protein>
<reference evidence="1 2" key="2">
    <citation type="journal article" date="2019" name="G3 (Bethesda)">
        <title>Hybrid Assembly of the Genome of the Entomopathogenic Nematode Steinernema carpocapsae Identifies the X-Chromosome.</title>
        <authorList>
            <person name="Serra L."/>
            <person name="Macchietto M."/>
            <person name="Macias-Munoz A."/>
            <person name="McGill C.J."/>
            <person name="Rodriguez I.M."/>
            <person name="Rodriguez B."/>
            <person name="Murad R."/>
            <person name="Mortazavi A."/>
        </authorList>
    </citation>
    <scope>NUCLEOTIDE SEQUENCE [LARGE SCALE GENOMIC DNA]</scope>
    <source>
        <strain evidence="1 2">ALL</strain>
    </source>
</reference>
<comment type="caution">
    <text evidence="1">The sequence shown here is derived from an EMBL/GenBank/DDBJ whole genome shotgun (WGS) entry which is preliminary data.</text>
</comment>
<accession>A0A4U5NYP1</accession>
<dbReference type="OrthoDB" id="5857092at2759"/>
<dbReference type="GO" id="GO:0020037">
    <property type="term" value="F:heme binding"/>
    <property type="evidence" value="ECO:0007669"/>
    <property type="project" value="InterPro"/>
</dbReference>
<dbReference type="Proteomes" id="UP000298663">
    <property type="component" value="Unassembled WGS sequence"/>
</dbReference>
<sequence length="172" mass="19438">MMALFYKSAFLSCIEDRKKRSGCPGPTIATLRDHANLLIDFVDSVLNVMFDIPLQKPAYDPETIGKIHAKLAPLGFDRSIWHKLGECFAEVMFCQEVVRAYPQAASAWSLLAVAFTDKVYGASRIKSLPAQMQSKSAEPVMEVERPHRKLPKTPTRSMRCPYTCSRSFDYEN</sequence>
<dbReference type="AlphaFoldDB" id="A0A4U5NYP1"/>
<reference evidence="1 2" key="1">
    <citation type="journal article" date="2015" name="Genome Biol.">
        <title>Comparative genomics of Steinernema reveals deeply conserved gene regulatory networks.</title>
        <authorList>
            <person name="Dillman A.R."/>
            <person name="Macchietto M."/>
            <person name="Porter C.F."/>
            <person name="Rogers A."/>
            <person name="Williams B."/>
            <person name="Antoshechkin I."/>
            <person name="Lee M.M."/>
            <person name="Goodwin Z."/>
            <person name="Lu X."/>
            <person name="Lewis E.E."/>
            <person name="Goodrich-Blair H."/>
            <person name="Stock S.P."/>
            <person name="Adams B.J."/>
            <person name="Sternberg P.W."/>
            <person name="Mortazavi A."/>
        </authorList>
    </citation>
    <scope>NUCLEOTIDE SEQUENCE [LARGE SCALE GENOMIC DNA]</scope>
    <source>
        <strain evidence="1 2">ALL</strain>
    </source>
</reference>
<dbReference type="GO" id="GO:0019825">
    <property type="term" value="F:oxygen binding"/>
    <property type="evidence" value="ECO:0007669"/>
    <property type="project" value="InterPro"/>
</dbReference>
<dbReference type="EMBL" id="AZBU02000003">
    <property type="protein sequence ID" value="TKR88461.1"/>
    <property type="molecule type" value="Genomic_DNA"/>
</dbReference>
<evidence type="ECO:0008006" key="3">
    <source>
        <dbReference type="Google" id="ProtNLM"/>
    </source>
</evidence>
<evidence type="ECO:0000313" key="1">
    <source>
        <dbReference type="EMBL" id="TKR88461.1"/>
    </source>
</evidence>
<dbReference type="Gene3D" id="1.10.490.10">
    <property type="entry name" value="Globins"/>
    <property type="match status" value="1"/>
</dbReference>
<dbReference type="InterPro" id="IPR012292">
    <property type="entry name" value="Globin/Proto"/>
</dbReference>
<gene>
    <name evidence="1" type="ORF">L596_012702</name>
</gene>
<proteinExistence type="predicted"/>